<evidence type="ECO:0000313" key="3">
    <source>
        <dbReference type="Proteomes" id="UP000199524"/>
    </source>
</evidence>
<evidence type="ECO:0000313" key="2">
    <source>
        <dbReference type="EMBL" id="SDS45966.1"/>
    </source>
</evidence>
<proteinExistence type="predicted"/>
<feature type="domain" description="YjiS-like" evidence="1">
    <location>
        <begin position="43"/>
        <end position="70"/>
    </location>
</feature>
<gene>
    <name evidence="2" type="ORF">SAMN05216598_1657</name>
</gene>
<dbReference type="RefSeq" id="WP_090203874.1">
    <property type="nucleotide sequence ID" value="NZ_LT629777.1"/>
</dbReference>
<accession>A0A1H1SE17</accession>
<dbReference type="Pfam" id="PF06568">
    <property type="entry name" value="YjiS-like"/>
    <property type="match status" value="1"/>
</dbReference>
<protein>
    <recommendedName>
        <fullName evidence="1">YjiS-like domain-containing protein</fullName>
    </recommendedName>
</protein>
<dbReference type="InterPro" id="IPR009506">
    <property type="entry name" value="YjiS-like"/>
</dbReference>
<dbReference type="EMBL" id="LT629777">
    <property type="protein sequence ID" value="SDS45966.1"/>
    <property type="molecule type" value="Genomic_DNA"/>
</dbReference>
<evidence type="ECO:0000259" key="1">
    <source>
        <dbReference type="Pfam" id="PF06568"/>
    </source>
</evidence>
<name>A0A1H1SE17_9PSED</name>
<dbReference type="GeneID" id="300206661"/>
<dbReference type="AlphaFoldDB" id="A0A1H1SE17"/>
<keyword evidence="3" id="KW-1185">Reference proteome</keyword>
<sequence>MNGLSDVRLVLRGQELMAEQERAGVISRVAPCPPEMSRMKWFWHRLCTRKALRELTPDELRDIGLSRTEALAEAHKPFWR</sequence>
<organism evidence="2 3">
    <name type="scientific">Pseudomonas asplenii</name>
    <dbReference type="NCBI Taxonomy" id="53407"/>
    <lineage>
        <taxon>Bacteria</taxon>
        <taxon>Pseudomonadati</taxon>
        <taxon>Pseudomonadota</taxon>
        <taxon>Gammaproteobacteria</taxon>
        <taxon>Pseudomonadales</taxon>
        <taxon>Pseudomonadaceae</taxon>
        <taxon>Pseudomonas</taxon>
    </lineage>
</organism>
<dbReference type="Proteomes" id="UP000199524">
    <property type="component" value="Chromosome I"/>
</dbReference>
<reference evidence="3" key="1">
    <citation type="submission" date="2016-10" db="EMBL/GenBank/DDBJ databases">
        <authorList>
            <person name="Varghese N."/>
            <person name="Submissions S."/>
        </authorList>
    </citation>
    <scope>NUCLEOTIDE SEQUENCE [LARGE SCALE GENOMIC DNA]</scope>
    <source>
        <strain evidence="3">ATCC 23835</strain>
    </source>
</reference>